<sequence length="506" mass="53917">MPALRTRTTQAALRSLAVSTASPPSLTVVSPTPRAFTFPVSHNVSSSSPSISPIELDPCSLDLSASSPSTPLSQSSDEAHSPSARTLSPSDAAPPSRSFPRWRQSTTSAPAVRRPKKGDDDYVKRPENAFILFRRQCSKDLITAAAVTSPGPSDADSLASPVTAPAKKQRQADLSKTISQQWKALSAEERTHWETLAKEKKQQHEALHPDYVYRPQRSGQKNRVKASVSRSSSPQERKNSEPPLSHVEFIIPTHAQHARSASAPTPPPYQAVQVPNIYGSFSVDAHADPTSLLPILARHGMGYGNGGFDYLPSFPGVFDFDASLQSSDFLRSMFPSAMSPLCPPSVGASTVLSPASSSSGSGPSSPYTPSSTAFHPSVFSASYTSTPLDASYPTIGLDLDLTDMGEPGVVGSMDEADYSSSASVWGASSPWCTTIGAGFTQGVFDIGYIPEIGCGWDSAQFSASFDGEINDCKKQELENGDELDLHFGDAGMEEMGLDQTMTEQGF</sequence>
<dbReference type="SMART" id="SM00398">
    <property type="entry name" value="HMG"/>
    <property type="match status" value="1"/>
</dbReference>
<protein>
    <recommendedName>
        <fullName evidence="5">HMG box domain-containing protein</fullName>
    </recommendedName>
</protein>
<name>A0AAD7JI29_9AGAR</name>
<feature type="region of interest" description="Disordered" evidence="4">
    <location>
        <begin position="199"/>
        <end position="244"/>
    </location>
</feature>
<dbReference type="GO" id="GO:0030154">
    <property type="term" value="P:cell differentiation"/>
    <property type="evidence" value="ECO:0007669"/>
    <property type="project" value="TreeGrafter"/>
</dbReference>
<evidence type="ECO:0000256" key="4">
    <source>
        <dbReference type="SAM" id="MobiDB-lite"/>
    </source>
</evidence>
<feature type="compositionally biased region" description="Basic and acidic residues" evidence="4">
    <location>
        <begin position="199"/>
        <end position="208"/>
    </location>
</feature>
<reference evidence="6" key="1">
    <citation type="submission" date="2023-03" db="EMBL/GenBank/DDBJ databases">
        <title>Massive genome expansion in bonnet fungi (Mycena s.s.) driven by repeated elements and novel gene families across ecological guilds.</title>
        <authorList>
            <consortium name="Lawrence Berkeley National Laboratory"/>
            <person name="Harder C.B."/>
            <person name="Miyauchi S."/>
            <person name="Viragh M."/>
            <person name="Kuo A."/>
            <person name="Thoen E."/>
            <person name="Andreopoulos B."/>
            <person name="Lu D."/>
            <person name="Skrede I."/>
            <person name="Drula E."/>
            <person name="Henrissat B."/>
            <person name="Morin E."/>
            <person name="Kohler A."/>
            <person name="Barry K."/>
            <person name="LaButti K."/>
            <person name="Morin E."/>
            <person name="Salamov A."/>
            <person name="Lipzen A."/>
            <person name="Mereny Z."/>
            <person name="Hegedus B."/>
            <person name="Baldrian P."/>
            <person name="Stursova M."/>
            <person name="Weitz H."/>
            <person name="Taylor A."/>
            <person name="Grigoriev I.V."/>
            <person name="Nagy L.G."/>
            <person name="Martin F."/>
            <person name="Kauserud H."/>
        </authorList>
    </citation>
    <scope>NUCLEOTIDE SEQUENCE</scope>
    <source>
        <strain evidence="6">CBHHK182m</strain>
    </source>
</reference>
<dbReference type="AlphaFoldDB" id="A0AAD7JI29"/>
<feature type="compositionally biased region" description="Low complexity" evidence="4">
    <location>
        <begin position="18"/>
        <end position="33"/>
    </location>
</feature>
<gene>
    <name evidence="6" type="ORF">B0H16DRAFT_1687452</name>
</gene>
<feature type="region of interest" description="Disordered" evidence="4">
    <location>
        <begin position="147"/>
        <end position="175"/>
    </location>
</feature>
<evidence type="ECO:0000313" key="7">
    <source>
        <dbReference type="Proteomes" id="UP001215598"/>
    </source>
</evidence>
<dbReference type="GO" id="GO:0000978">
    <property type="term" value="F:RNA polymerase II cis-regulatory region sequence-specific DNA binding"/>
    <property type="evidence" value="ECO:0007669"/>
    <property type="project" value="TreeGrafter"/>
</dbReference>
<keyword evidence="1 3" id="KW-0238">DNA-binding</keyword>
<feature type="region of interest" description="Disordered" evidence="4">
    <location>
        <begin position="15"/>
        <end position="121"/>
    </location>
</feature>
<dbReference type="PANTHER" id="PTHR10270:SF161">
    <property type="entry name" value="SEX-DETERMINING REGION Y PROTEIN"/>
    <property type="match status" value="1"/>
</dbReference>
<evidence type="ECO:0000256" key="1">
    <source>
        <dbReference type="ARBA" id="ARBA00023125"/>
    </source>
</evidence>
<dbReference type="Proteomes" id="UP001215598">
    <property type="component" value="Unassembled WGS sequence"/>
</dbReference>
<proteinExistence type="predicted"/>
<accession>A0AAD7JI29</accession>
<feature type="compositionally biased region" description="Low complexity" evidence="4">
    <location>
        <begin position="45"/>
        <end position="76"/>
    </location>
</feature>
<dbReference type="Pfam" id="PF00505">
    <property type="entry name" value="HMG_box"/>
    <property type="match status" value="1"/>
</dbReference>
<evidence type="ECO:0000256" key="3">
    <source>
        <dbReference type="PROSITE-ProRule" id="PRU00267"/>
    </source>
</evidence>
<keyword evidence="2" id="KW-0804">Transcription</keyword>
<dbReference type="CDD" id="cd01389">
    <property type="entry name" value="HMG-box_ROX1-like"/>
    <property type="match status" value="1"/>
</dbReference>
<dbReference type="PANTHER" id="PTHR10270">
    <property type="entry name" value="SOX TRANSCRIPTION FACTOR"/>
    <property type="match status" value="1"/>
</dbReference>
<feature type="domain" description="HMG box" evidence="5">
    <location>
        <begin position="123"/>
        <end position="212"/>
    </location>
</feature>
<keyword evidence="7" id="KW-1185">Reference proteome</keyword>
<dbReference type="InterPro" id="IPR009071">
    <property type="entry name" value="HMG_box_dom"/>
</dbReference>
<dbReference type="SUPFAM" id="SSF47095">
    <property type="entry name" value="HMG-box"/>
    <property type="match status" value="1"/>
</dbReference>
<evidence type="ECO:0000256" key="2">
    <source>
        <dbReference type="ARBA" id="ARBA00023163"/>
    </source>
</evidence>
<comment type="caution">
    <text evidence="6">The sequence shown here is derived from an EMBL/GenBank/DDBJ whole genome shotgun (WGS) entry which is preliminary data.</text>
</comment>
<dbReference type="Gene3D" id="1.10.30.10">
    <property type="entry name" value="High mobility group box domain"/>
    <property type="match status" value="1"/>
</dbReference>
<dbReference type="GO" id="GO:0001228">
    <property type="term" value="F:DNA-binding transcription activator activity, RNA polymerase II-specific"/>
    <property type="evidence" value="ECO:0007669"/>
    <property type="project" value="TreeGrafter"/>
</dbReference>
<dbReference type="InterPro" id="IPR050140">
    <property type="entry name" value="SRY-related_HMG-box_TF-like"/>
</dbReference>
<evidence type="ECO:0000313" key="6">
    <source>
        <dbReference type="EMBL" id="KAJ7765304.1"/>
    </source>
</evidence>
<dbReference type="EMBL" id="JARKIB010000026">
    <property type="protein sequence ID" value="KAJ7765304.1"/>
    <property type="molecule type" value="Genomic_DNA"/>
</dbReference>
<keyword evidence="3" id="KW-0539">Nucleus</keyword>
<dbReference type="PROSITE" id="PS50118">
    <property type="entry name" value="HMG_BOX_2"/>
    <property type="match status" value="1"/>
</dbReference>
<feature type="DNA-binding region" description="HMG box" evidence="3">
    <location>
        <begin position="123"/>
        <end position="212"/>
    </location>
</feature>
<evidence type="ECO:0000259" key="5">
    <source>
        <dbReference type="PROSITE" id="PS50118"/>
    </source>
</evidence>
<dbReference type="InterPro" id="IPR036910">
    <property type="entry name" value="HMG_box_dom_sf"/>
</dbReference>
<organism evidence="6 7">
    <name type="scientific">Mycena metata</name>
    <dbReference type="NCBI Taxonomy" id="1033252"/>
    <lineage>
        <taxon>Eukaryota</taxon>
        <taxon>Fungi</taxon>
        <taxon>Dikarya</taxon>
        <taxon>Basidiomycota</taxon>
        <taxon>Agaricomycotina</taxon>
        <taxon>Agaricomycetes</taxon>
        <taxon>Agaricomycetidae</taxon>
        <taxon>Agaricales</taxon>
        <taxon>Marasmiineae</taxon>
        <taxon>Mycenaceae</taxon>
        <taxon>Mycena</taxon>
    </lineage>
</organism>
<dbReference type="GO" id="GO:0005634">
    <property type="term" value="C:nucleus"/>
    <property type="evidence" value="ECO:0007669"/>
    <property type="project" value="UniProtKB-UniRule"/>
</dbReference>